<gene>
    <name evidence="2" type="ORF">P691DRAFT_760498</name>
</gene>
<reference evidence="2" key="1">
    <citation type="submission" date="2020-11" db="EMBL/GenBank/DDBJ databases">
        <authorList>
            <consortium name="DOE Joint Genome Institute"/>
            <person name="Ahrendt S."/>
            <person name="Riley R."/>
            <person name="Andreopoulos W."/>
            <person name="Labutti K."/>
            <person name="Pangilinan J."/>
            <person name="Ruiz-Duenas F.J."/>
            <person name="Barrasa J.M."/>
            <person name="Sanchez-Garcia M."/>
            <person name="Camarero S."/>
            <person name="Miyauchi S."/>
            <person name="Serrano A."/>
            <person name="Linde D."/>
            <person name="Babiker R."/>
            <person name="Drula E."/>
            <person name="Ayuso-Fernandez I."/>
            <person name="Pacheco R."/>
            <person name="Padilla G."/>
            <person name="Ferreira P."/>
            <person name="Barriuso J."/>
            <person name="Kellner H."/>
            <person name="Castanera R."/>
            <person name="Alfaro M."/>
            <person name="Ramirez L."/>
            <person name="Pisabarro A.G."/>
            <person name="Kuo A."/>
            <person name="Tritt A."/>
            <person name="Lipzen A."/>
            <person name="He G."/>
            <person name="Yan M."/>
            <person name="Ng V."/>
            <person name="Cullen D."/>
            <person name="Martin F."/>
            <person name="Rosso M.-N."/>
            <person name="Henrissat B."/>
            <person name="Hibbett D."/>
            <person name="Martinez A.T."/>
            <person name="Grigoriev I.V."/>
        </authorList>
    </citation>
    <scope>NUCLEOTIDE SEQUENCE</scope>
    <source>
        <strain evidence="2">MF-IS2</strain>
    </source>
</reference>
<dbReference type="PANTHER" id="PTHR31649">
    <property type="entry name" value="AGAP009604-PA"/>
    <property type="match status" value="1"/>
</dbReference>
<evidence type="ECO:0000256" key="1">
    <source>
        <dbReference type="SAM" id="MobiDB-lite"/>
    </source>
</evidence>
<dbReference type="PANTHER" id="PTHR31649:SF1">
    <property type="entry name" value="FARNESOIC ACID O-METHYL TRANSFERASE DOMAIN-CONTAINING PROTEIN"/>
    <property type="match status" value="1"/>
</dbReference>
<feature type="compositionally biased region" description="Pro residues" evidence="1">
    <location>
        <begin position="1"/>
        <end position="10"/>
    </location>
</feature>
<dbReference type="Proteomes" id="UP000807342">
    <property type="component" value="Unassembled WGS sequence"/>
</dbReference>
<name>A0A9P5XB17_9AGAR</name>
<keyword evidence="3" id="KW-1185">Reference proteome</keyword>
<evidence type="ECO:0000313" key="3">
    <source>
        <dbReference type="Proteomes" id="UP000807342"/>
    </source>
</evidence>
<dbReference type="AlphaFoldDB" id="A0A9P5XB17"/>
<accession>A0A9P5XB17</accession>
<dbReference type="SMART" id="SM00696">
    <property type="entry name" value="DM9"/>
    <property type="match status" value="1"/>
</dbReference>
<dbReference type="InterPro" id="IPR006616">
    <property type="entry name" value="DM9_repeat"/>
</dbReference>
<comment type="caution">
    <text evidence="2">The sequence shown here is derived from an EMBL/GenBank/DDBJ whole genome shotgun (WGS) entry which is preliminary data.</text>
</comment>
<proteinExistence type="predicted"/>
<protein>
    <submittedName>
        <fullName evidence="2">Uncharacterized protein</fullName>
    </submittedName>
</protein>
<dbReference type="OrthoDB" id="2142040at2759"/>
<dbReference type="EMBL" id="MU151187">
    <property type="protein sequence ID" value="KAF9447733.1"/>
    <property type="molecule type" value="Genomic_DNA"/>
</dbReference>
<sequence length="165" mass="18233">MTNNPPPPPSGYHVPLDTDSPAPSPDQTGPPVSHSPIDGIPIFMVSILHETGHVCPGKVGFRPDGPHVYFGFWHKEYRHFGQYDLFPFVPEQMEWVRTSCGQVPPGRRPIQGGYEPHGDKLYHALANVDGVDIPGKAGEHLPAGAHVPFNGQEVIIQEYQILCWK</sequence>
<dbReference type="Pfam" id="PF11901">
    <property type="entry name" value="DM9"/>
    <property type="match status" value="1"/>
</dbReference>
<evidence type="ECO:0000313" key="2">
    <source>
        <dbReference type="EMBL" id="KAF9447733.1"/>
    </source>
</evidence>
<feature type="region of interest" description="Disordered" evidence="1">
    <location>
        <begin position="1"/>
        <end position="35"/>
    </location>
</feature>
<organism evidence="2 3">
    <name type="scientific">Macrolepiota fuliginosa MF-IS2</name>
    <dbReference type="NCBI Taxonomy" id="1400762"/>
    <lineage>
        <taxon>Eukaryota</taxon>
        <taxon>Fungi</taxon>
        <taxon>Dikarya</taxon>
        <taxon>Basidiomycota</taxon>
        <taxon>Agaricomycotina</taxon>
        <taxon>Agaricomycetes</taxon>
        <taxon>Agaricomycetidae</taxon>
        <taxon>Agaricales</taxon>
        <taxon>Agaricineae</taxon>
        <taxon>Agaricaceae</taxon>
        <taxon>Macrolepiota</taxon>
    </lineage>
</organism>